<organism evidence="1 2">
    <name type="scientific">Acinetobacter haemolyticus ATCC 19194</name>
    <dbReference type="NCBI Taxonomy" id="707232"/>
    <lineage>
        <taxon>Bacteria</taxon>
        <taxon>Pseudomonadati</taxon>
        <taxon>Pseudomonadota</taxon>
        <taxon>Gammaproteobacteria</taxon>
        <taxon>Moraxellales</taxon>
        <taxon>Moraxellaceae</taxon>
        <taxon>Acinetobacter</taxon>
    </lineage>
</organism>
<reference evidence="2" key="1">
    <citation type="submission" date="2010-03" db="EMBL/GenBank/DDBJ databases">
        <title>Complete sequence of Mobiluncus curtisii ATCC 43063.</title>
        <authorList>
            <person name="Muzny D."/>
            <person name="Qin X."/>
            <person name="Deng J."/>
            <person name="Jiang H."/>
            <person name="Liu Y."/>
            <person name="Qu J."/>
            <person name="Song X.-Z."/>
            <person name="Zhang L."/>
            <person name="Thornton R."/>
            <person name="Coyle M."/>
            <person name="Francisco L."/>
            <person name="Jackson L."/>
            <person name="Javaid M."/>
            <person name="Korchina V."/>
            <person name="Kovar C."/>
            <person name="Mata R."/>
            <person name="Mathew T."/>
            <person name="Ngo R."/>
            <person name="Nguyen L."/>
            <person name="Nguyen N."/>
            <person name="Okwuonu G."/>
            <person name="Ongeri F."/>
            <person name="Pham C."/>
            <person name="Simmons D."/>
            <person name="Wilczek-Boney K."/>
            <person name="Hale W."/>
            <person name="Jakkamsetti A."/>
            <person name="Pham P."/>
            <person name="Ruth R."/>
            <person name="San Lucas F."/>
            <person name="Warren J."/>
            <person name="Zhang J."/>
            <person name="Zhao Z."/>
            <person name="Zhou C."/>
            <person name="Zhu D."/>
            <person name="Lee S."/>
            <person name="Bess C."/>
            <person name="Blankenburg K."/>
            <person name="Forbes L."/>
            <person name="Fu Q."/>
            <person name="Gubbala S."/>
            <person name="Hirani K."/>
            <person name="Jayaseelan J.C."/>
            <person name="Lara F."/>
            <person name="Munidasa M."/>
            <person name="Palculict T."/>
            <person name="Patil S."/>
            <person name="Pu L.-L."/>
            <person name="Saada N."/>
            <person name="Tang L."/>
            <person name="Weissenberger G."/>
            <person name="Zhu Y."/>
            <person name="Hemphill L."/>
            <person name="Shang Y."/>
            <person name="Youmans B."/>
            <person name="Ayvaz T."/>
            <person name="Ross M."/>
            <person name="Santibanez J."/>
            <person name="Aqrawi P."/>
            <person name="Gross S."/>
            <person name="Joshi V."/>
            <person name="Fowler G."/>
            <person name="Nazareth L."/>
            <person name="Reid J."/>
            <person name="Worley K."/>
            <person name="Petrosino J."/>
            <person name="Highlander S."/>
            <person name="Gibbs R."/>
            <person name="Gibbs R."/>
        </authorList>
    </citation>
    <scope>NUCLEOTIDE SEQUENCE [LARGE SCALE GENOMIC DNA]</scope>
    <source>
        <strain evidence="2">ATCC 19194</strain>
    </source>
</reference>
<dbReference type="HOGENOM" id="CLU_3211136_0_0_6"/>
<protein>
    <submittedName>
        <fullName evidence="1">Uncharacterized protein</fullName>
    </submittedName>
</protein>
<gene>
    <name evidence="1" type="ORF">HMP0015_1636</name>
</gene>
<dbReference type="EMBL" id="ADMT01000148">
    <property type="protein sequence ID" value="EFF82866.1"/>
    <property type="molecule type" value="Genomic_DNA"/>
</dbReference>
<proteinExistence type="predicted"/>
<evidence type="ECO:0000313" key="1">
    <source>
        <dbReference type="EMBL" id="EFF82866.1"/>
    </source>
</evidence>
<dbReference type="AlphaFoldDB" id="D4XPJ4"/>
<sequence length="44" mass="4991">MGGFFFLLDDIINLLTILILISSLQSSFINCQVARLRVVSNYEI</sequence>
<comment type="caution">
    <text evidence="1">The sequence shown here is derived from an EMBL/GenBank/DDBJ whole genome shotgun (WGS) entry which is preliminary data.</text>
</comment>
<evidence type="ECO:0000313" key="2">
    <source>
        <dbReference type="Proteomes" id="UP000003085"/>
    </source>
</evidence>
<name>D4XPJ4_ACIHA</name>
<accession>D4XPJ4</accession>
<dbReference type="Proteomes" id="UP000003085">
    <property type="component" value="Unassembled WGS sequence"/>
</dbReference>